<dbReference type="EMBL" id="FSRA01000002">
    <property type="protein sequence ID" value="SIO53923.1"/>
    <property type="molecule type" value="Genomic_DNA"/>
</dbReference>
<organism evidence="1 2">
    <name type="scientific">Chitinophaga niabensis</name>
    <dbReference type="NCBI Taxonomy" id="536979"/>
    <lineage>
        <taxon>Bacteria</taxon>
        <taxon>Pseudomonadati</taxon>
        <taxon>Bacteroidota</taxon>
        <taxon>Chitinophagia</taxon>
        <taxon>Chitinophagales</taxon>
        <taxon>Chitinophagaceae</taxon>
        <taxon>Chitinophaga</taxon>
    </lineage>
</organism>
<dbReference type="AlphaFoldDB" id="A0A1N6KBU6"/>
<dbReference type="STRING" id="536979.SAMN04488055_5505"/>
<accession>A0A1N6KBU6</accession>
<evidence type="ECO:0000313" key="2">
    <source>
        <dbReference type="Proteomes" id="UP000185003"/>
    </source>
</evidence>
<proteinExistence type="predicted"/>
<gene>
    <name evidence="1" type="ORF">SAMN04488055_5505</name>
</gene>
<sequence>MNKKNFKDQLNEMIGKTFQYGNSIHCVISYKTDEEREKCILQTNLSTFEKPFEAMNEFLKYWKPTSSIMSLPTEIDYNQQVTLILDEGNNLSSQLIKTLTETIDNVKNNKEYIPQAQTIVNSTNTIVNIEKMRLSYLKLKIAFGK</sequence>
<dbReference type="Proteomes" id="UP000185003">
    <property type="component" value="Unassembled WGS sequence"/>
</dbReference>
<dbReference type="OrthoDB" id="677050at2"/>
<reference evidence="1 2" key="1">
    <citation type="submission" date="2016-11" db="EMBL/GenBank/DDBJ databases">
        <authorList>
            <person name="Jaros S."/>
            <person name="Januszkiewicz K."/>
            <person name="Wedrychowicz H."/>
        </authorList>
    </citation>
    <scope>NUCLEOTIDE SEQUENCE [LARGE SCALE GENOMIC DNA]</scope>
    <source>
        <strain evidence="1 2">DSM 24787</strain>
    </source>
</reference>
<name>A0A1N6KBU6_9BACT</name>
<evidence type="ECO:0000313" key="1">
    <source>
        <dbReference type="EMBL" id="SIO53923.1"/>
    </source>
</evidence>
<protein>
    <submittedName>
        <fullName evidence="1">Uncharacterized protein</fullName>
    </submittedName>
</protein>
<dbReference type="RefSeq" id="WP_074242729.1">
    <property type="nucleotide sequence ID" value="NZ_FSRA01000002.1"/>
</dbReference>
<keyword evidence="2" id="KW-1185">Reference proteome</keyword>